<protein>
    <submittedName>
        <fullName evidence="1">Ribosomal protein L7/L12</fullName>
    </submittedName>
</protein>
<keyword evidence="1" id="KW-0687">Ribonucleoprotein</keyword>
<dbReference type="Proteomes" id="UP001183629">
    <property type="component" value="Unassembled WGS sequence"/>
</dbReference>
<sequence>MEPLLGVALAAFFGFGAGLVVALAATSRSRIDVPARLGAIERQQRAVLDHLGVAPPSYPDVEELARQGRPIEAVRLYRRHTGVPLIEAKRFVDGLRPR</sequence>
<keyword evidence="2" id="KW-1185">Reference proteome</keyword>
<gene>
    <name evidence="1" type="ORF">J2S44_006656</name>
</gene>
<dbReference type="GO" id="GO:0005840">
    <property type="term" value="C:ribosome"/>
    <property type="evidence" value="ECO:0007669"/>
    <property type="project" value="UniProtKB-KW"/>
</dbReference>
<dbReference type="AlphaFoldDB" id="A0AAE3ZWZ8"/>
<keyword evidence="1" id="KW-0689">Ribosomal protein</keyword>
<dbReference type="RefSeq" id="WP_310422033.1">
    <property type="nucleotide sequence ID" value="NZ_JAVDYC010000001.1"/>
</dbReference>
<accession>A0AAE3ZWZ8</accession>
<organism evidence="1 2">
    <name type="scientific">Catenuloplanes niger</name>
    <dbReference type="NCBI Taxonomy" id="587534"/>
    <lineage>
        <taxon>Bacteria</taxon>
        <taxon>Bacillati</taxon>
        <taxon>Actinomycetota</taxon>
        <taxon>Actinomycetes</taxon>
        <taxon>Micromonosporales</taxon>
        <taxon>Micromonosporaceae</taxon>
        <taxon>Catenuloplanes</taxon>
    </lineage>
</organism>
<dbReference type="EMBL" id="JAVDYC010000001">
    <property type="protein sequence ID" value="MDR7326406.1"/>
    <property type="molecule type" value="Genomic_DNA"/>
</dbReference>
<evidence type="ECO:0000313" key="2">
    <source>
        <dbReference type="Proteomes" id="UP001183629"/>
    </source>
</evidence>
<proteinExistence type="predicted"/>
<reference evidence="1 2" key="1">
    <citation type="submission" date="2023-07" db="EMBL/GenBank/DDBJ databases">
        <title>Sequencing the genomes of 1000 actinobacteria strains.</title>
        <authorList>
            <person name="Klenk H.-P."/>
        </authorList>
    </citation>
    <scope>NUCLEOTIDE SEQUENCE [LARGE SCALE GENOMIC DNA]</scope>
    <source>
        <strain evidence="1 2">DSM 44711</strain>
    </source>
</reference>
<evidence type="ECO:0000313" key="1">
    <source>
        <dbReference type="EMBL" id="MDR7326406.1"/>
    </source>
</evidence>
<comment type="caution">
    <text evidence="1">The sequence shown here is derived from an EMBL/GenBank/DDBJ whole genome shotgun (WGS) entry which is preliminary data.</text>
</comment>
<name>A0AAE3ZWZ8_9ACTN</name>